<name>A0A934REI8_9BACT</name>
<dbReference type="Proteomes" id="UP000658278">
    <property type="component" value="Unassembled WGS sequence"/>
</dbReference>
<dbReference type="EMBL" id="JAENII010000011">
    <property type="protein sequence ID" value="MBK1828087.1"/>
    <property type="molecule type" value="Genomic_DNA"/>
</dbReference>
<dbReference type="SUPFAM" id="SSF52777">
    <property type="entry name" value="CoA-dependent acyltransferases"/>
    <property type="match status" value="1"/>
</dbReference>
<sequence length="427" mass="46990">MPHATTSDAFLLGLESLMRRSGQGAHLSATVLELDGPPDREAVTRATEAMGWRHPLLHAHLRRSPLTFIAAWTAGPAAPVPLHFHVGEALAALVSRLINGNSIDIFRPGPNLEVHILEVDHRHFLILLWPHSLFDGIGIDKLISELDSTDDTPREDWGETNRASGNPSELWKTAHPMIEEMRTFPASNIRSLHRPSRHPGTACFEVIDFDLDTSAAIHAKMAGSVGELLSTPYFGAASARAVAAVLAGRDEPSASILLSLPIQRVNDPAKRPLFYNHMTAWSLLLEKSSLTDLTQATKSLFRSYGSFRKRKLHTAMDALTKLNERCPSRFYLLPIKHYLKGEICSLFHSHIGEFASGTDALFGHRILNAYHIPTVSTPPGVGIFFSEKNKRLSCTLSWREGALDPAELTTLRQQLLTDLGAGLPVVS</sequence>
<feature type="region of interest" description="Disordered" evidence="1">
    <location>
        <begin position="148"/>
        <end position="169"/>
    </location>
</feature>
<evidence type="ECO:0000313" key="2">
    <source>
        <dbReference type="EMBL" id="MBK1828087.1"/>
    </source>
</evidence>
<gene>
    <name evidence="2" type="ORF">JIN81_13730</name>
</gene>
<dbReference type="InterPro" id="IPR023213">
    <property type="entry name" value="CAT-like_dom_sf"/>
</dbReference>
<comment type="caution">
    <text evidence="2">The sequence shown here is derived from an EMBL/GenBank/DDBJ whole genome shotgun (WGS) entry which is preliminary data.</text>
</comment>
<evidence type="ECO:0000313" key="3">
    <source>
        <dbReference type="Proteomes" id="UP000658278"/>
    </source>
</evidence>
<organism evidence="2 3">
    <name type="scientific">Haloferula rosea</name>
    <dbReference type="NCBI Taxonomy" id="490093"/>
    <lineage>
        <taxon>Bacteria</taxon>
        <taxon>Pseudomonadati</taxon>
        <taxon>Verrucomicrobiota</taxon>
        <taxon>Verrucomicrobiia</taxon>
        <taxon>Verrucomicrobiales</taxon>
        <taxon>Verrucomicrobiaceae</taxon>
        <taxon>Haloferula</taxon>
    </lineage>
</organism>
<evidence type="ECO:0000256" key="1">
    <source>
        <dbReference type="SAM" id="MobiDB-lite"/>
    </source>
</evidence>
<accession>A0A934REI8</accession>
<dbReference type="Gene3D" id="3.30.559.10">
    <property type="entry name" value="Chloramphenicol acetyltransferase-like domain"/>
    <property type="match status" value="1"/>
</dbReference>
<dbReference type="RefSeq" id="WP_200280781.1">
    <property type="nucleotide sequence ID" value="NZ_JAENII010000011.1"/>
</dbReference>
<proteinExistence type="predicted"/>
<keyword evidence="3" id="KW-1185">Reference proteome</keyword>
<protein>
    <submittedName>
        <fullName evidence="2">Uncharacterized protein</fullName>
    </submittedName>
</protein>
<dbReference type="AlphaFoldDB" id="A0A934REI8"/>
<reference evidence="2" key="1">
    <citation type="submission" date="2021-01" db="EMBL/GenBank/DDBJ databases">
        <title>Modified the classification status of verrucomicrobia.</title>
        <authorList>
            <person name="Feng X."/>
        </authorList>
    </citation>
    <scope>NUCLEOTIDE SEQUENCE</scope>
    <source>
        <strain evidence="2">KCTC 22201</strain>
    </source>
</reference>